<evidence type="ECO:0000313" key="1">
    <source>
        <dbReference type="EMBL" id="PKU73758.1"/>
    </source>
</evidence>
<gene>
    <name evidence="1" type="ORF">MA16_Dca025563</name>
</gene>
<protein>
    <submittedName>
        <fullName evidence="1">Uncharacterized protein</fullName>
    </submittedName>
</protein>
<accession>A0A2I0WDL5</accession>
<name>A0A2I0WDL5_9ASPA</name>
<dbReference type="AlphaFoldDB" id="A0A2I0WDL5"/>
<dbReference type="Proteomes" id="UP000233837">
    <property type="component" value="Unassembled WGS sequence"/>
</dbReference>
<dbReference type="EMBL" id="KZ502727">
    <property type="protein sequence ID" value="PKU73758.1"/>
    <property type="molecule type" value="Genomic_DNA"/>
</dbReference>
<sequence>MAMEGCRPPIPNGSVEARCSTIGNSHGPVRSFSLSPRTFGDIQPSFIQGSKAKLHMVMSLVINEGGSIMPSKKAPEVEGKIKGVIADNESIVHLRKSGFPGILQIERDLGHAVVETKKVSLENVETVDITIQELNKFDMEKVRECNNGDFGLCKESMNEVTERPKQNNQQNSWSKKEHIKVVHLELGDFLSEDGTTVKLHEDKVMENSKRLQNSIVSKVF</sequence>
<proteinExistence type="predicted"/>
<evidence type="ECO:0000313" key="2">
    <source>
        <dbReference type="Proteomes" id="UP000233837"/>
    </source>
</evidence>
<reference evidence="1 2" key="1">
    <citation type="journal article" date="2016" name="Sci. Rep.">
        <title>The Dendrobium catenatum Lindl. genome sequence provides insights into polysaccharide synthase, floral development and adaptive evolution.</title>
        <authorList>
            <person name="Zhang G.Q."/>
            <person name="Xu Q."/>
            <person name="Bian C."/>
            <person name="Tsai W.C."/>
            <person name="Yeh C.M."/>
            <person name="Liu K.W."/>
            <person name="Yoshida K."/>
            <person name="Zhang L.S."/>
            <person name="Chang S.B."/>
            <person name="Chen F."/>
            <person name="Shi Y."/>
            <person name="Su Y.Y."/>
            <person name="Zhang Y.Q."/>
            <person name="Chen L.J."/>
            <person name="Yin Y."/>
            <person name="Lin M."/>
            <person name="Huang H."/>
            <person name="Deng H."/>
            <person name="Wang Z.W."/>
            <person name="Zhu S.L."/>
            <person name="Zhao X."/>
            <person name="Deng C."/>
            <person name="Niu S.C."/>
            <person name="Huang J."/>
            <person name="Wang M."/>
            <person name="Liu G.H."/>
            <person name="Yang H.J."/>
            <person name="Xiao X.J."/>
            <person name="Hsiao Y.Y."/>
            <person name="Wu W.L."/>
            <person name="Chen Y.Y."/>
            <person name="Mitsuda N."/>
            <person name="Ohme-Takagi M."/>
            <person name="Luo Y.B."/>
            <person name="Van de Peer Y."/>
            <person name="Liu Z.J."/>
        </authorList>
    </citation>
    <scope>NUCLEOTIDE SEQUENCE [LARGE SCALE GENOMIC DNA]</scope>
    <source>
        <tissue evidence="1">The whole plant</tissue>
    </source>
</reference>
<keyword evidence="2" id="KW-1185">Reference proteome</keyword>
<reference evidence="1 2" key="2">
    <citation type="journal article" date="2017" name="Nature">
        <title>The Apostasia genome and the evolution of orchids.</title>
        <authorList>
            <person name="Zhang G.Q."/>
            <person name="Liu K.W."/>
            <person name="Li Z."/>
            <person name="Lohaus R."/>
            <person name="Hsiao Y.Y."/>
            <person name="Niu S.C."/>
            <person name="Wang J.Y."/>
            <person name="Lin Y.C."/>
            <person name="Xu Q."/>
            <person name="Chen L.J."/>
            <person name="Yoshida K."/>
            <person name="Fujiwara S."/>
            <person name="Wang Z.W."/>
            <person name="Zhang Y.Q."/>
            <person name="Mitsuda N."/>
            <person name="Wang M."/>
            <person name="Liu G.H."/>
            <person name="Pecoraro L."/>
            <person name="Huang H.X."/>
            <person name="Xiao X.J."/>
            <person name="Lin M."/>
            <person name="Wu X.Y."/>
            <person name="Wu W.L."/>
            <person name="Chen Y.Y."/>
            <person name="Chang S.B."/>
            <person name="Sakamoto S."/>
            <person name="Ohme-Takagi M."/>
            <person name="Yagi M."/>
            <person name="Zeng S.J."/>
            <person name="Shen C.Y."/>
            <person name="Yeh C.M."/>
            <person name="Luo Y.B."/>
            <person name="Tsai W.C."/>
            <person name="Van de Peer Y."/>
            <person name="Liu Z.J."/>
        </authorList>
    </citation>
    <scope>NUCLEOTIDE SEQUENCE [LARGE SCALE GENOMIC DNA]</scope>
    <source>
        <tissue evidence="1">The whole plant</tissue>
    </source>
</reference>
<organism evidence="1 2">
    <name type="scientific">Dendrobium catenatum</name>
    <dbReference type="NCBI Taxonomy" id="906689"/>
    <lineage>
        <taxon>Eukaryota</taxon>
        <taxon>Viridiplantae</taxon>
        <taxon>Streptophyta</taxon>
        <taxon>Embryophyta</taxon>
        <taxon>Tracheophyta</taxon>
        <taxon>Spermatophyta</taxon>
        <taxon>Magnoliopsida</taxon>
        <taxon>Liliopsida</taxon>
        <taxon>Asparagales</taxon>
        <taxon>Orchidaceae</taxon>
        <taxon>Epidendroideae</taxon>
        <taxon>Malaxideae</taxon>
        <taxon>Dendrobiinae</taxon>
        <taxon>Dendrobium</taxon>
    </lineage>
</organism>